<evidence type="ECO:0000256" key="1">
    <source>
        <dbReference type="ARBA" id="ARBA00022729"/>
    </source>
</evidence>
<dbReference type="eggNOG" id="COG1638">
    <property type="taxonomic scope" value="Bacteria"/>
</dbReference>
<dbReference type="InterPro" id="IPR018389">
    <property type="entry name" value="DctP_fam"/>
</dbReference>
<evidence type="ECO:0000256" key="2">
    <source>
        <dbReference type="SAM" id="SignalP"/>
    </source>
</evidence>
<dbReference type="PATRIC" id="fig|742817.3.peg.1710"/>
<keyword evidence="1 2" id="KW-0732">Signal</keyword>
<dbReference type="HOGENOM" id="CLU_036176_4_0_10"/>
<evidence type="ECO:0000313" key="4">
    <source>
        <dbReference type="Proteomes" id="UP000004892"/>
    </source>
</evidence>
<dbReference type="GO" id="GO:0030246">
    <property type="term" value="F:carbohydrate binding"/>
    <property type="evidence" value="ECO:0007669"/>
    <property type="project" value="TreeGrafter"/>
</dbReference>
<accession>H1DH67</accession>
<proteinExistence type="predicted"/>
<evidence type="ECO:0000313" key="3">
    <source>
        <dbReference type="EMBL" id="EHP47750.1"/>
    </source>
</evidence>
<keyword evidence="3" id="KW-0675">Receptor</keyword>
<feature type="signal peptide" evidence="2">
    <location>
        <begin position="1"/>
        <end position="19"/>
    </location>
</feature>
<dbReference type="GO" id="GO:0030288">
    <property type="term" value="C:outer membrane-bounded periplasmic space"/>
    <property type="evidence" value="ECO:0007669"/>
    <property type="project" value="InterPro"/>
</dbReference>
<dbReference type="GeneID" id="98069170"/>
<dbReference type="GO" id="GO:0055085">
    <property type="term" value="P:transmembrane transport"/>
    <property type="evidence" value="ECO:0007669"/>
    <property type="project" value="InterPro"/>
</dbReference>
<dbReference type="PIRSF" id="PIRSF006470">
    <property type="entry name" value="DctB"/>
    <property type="match status" value="1"/>
</dbReference>
<keyword evidence="4" id="KW-1185">Reference proteome</keyword>
<dbReference type="RefSeq" id="WP_009136751.1">
    <property type="nucleotide sequence ID" value="NZ_JH594596.1"/>
</dbReference>
<reference evidence="3 4" key="1">
    <citation type="submission" date="2012-01" db="EMBL/GenBank/DDBJ databases">
        <title>The Genome Sequence of Odoribacter laneus YIT 12061.</title>
        <authorList>
            <consortium name="The Broad Institute Genome Sequencing Platform"/>
            <person name="Earl A."/>
            <person name="Ward D."/>
            <person name="Feldgarden M."/>
            <person name="Gevers D."/>
            <person name="Morotomi M."/>
            <person name="Young S.K."/>
            <person name="Zeng Q."/>
            <person name="Gargeya S."/>
            <person name="Fitzgerald M."/>
            <person name="Haas B."/>
            <person name="Abouelleil A."/>
            <person name="Alvarado L."/>
            <person name="Arachchi H.M."/>
            <person name="Berlin A."/>
            <person name="Chapman S.B."/>
            <person name="Gearin G."/>
            <person name="Goldberg J."/>
            <person name="Griggs A."/>
            <person name="Gujja S."/>
            <person name="Hansen M."/>
            <person name="Heiman D."/>
            <person name="Howarth C."/>
            <person name="Larimer J."/>
            <person name="Lui A."/>
            <person name="MacDonald P.J.P."/>
            <person name="McCowen C."/>
            <person name="Montmayeur A."/>
            <person name="Murphy C."/>
            <person name="Neiman D."/>
            <person name="Pearson M."/>
            <person name="Priest M."/>
            <person name="Roberts A."/>
            <person name="Saif S."/>
            <person name="Shea T."/>
            <person name="Sisk P."/>
            <person name="Stolte C."/>
            <person name="Sykes S."/>
            <person name="Wortman J."/>
            <person name="Nusbaum C."/>
            <person name="Birren B."/>
        </authorList>
    </citation>
    <scope>NUCLEOTIDE SEQUENCE [LARGE SCALE GENOMIC DNA]</scope>
    <source>
        <strain evidence="3 4">YIT 12061</strain>
    </source>
</reference>
<dbReference type="Proteomes" id="UP000004892">
    <property type="component" value="Unassembled WGS sequence"/>
</dbReference>
<dbReference type="AlphaFoldDB" id="H1DH67"/>
<dbReference type="EMBL" id="ADMC01000022">
    <property type="protein sequence ID" value="EHP47750.1"/>
    <property type="molecule type" value="Genomic_DNA"/>
</dbReference>
<dbReference type="PROSITE" id="PS51257">
    <property type="entry name" value="PROKAR_LIPOPROTEIN"/>
    <property type="match status" value="1"/>
</dbReference>
<protein>
    <submittedName>
        <fullName evidence="3">DctP family TRAP transporter solute receptor</fullName>
    </submittedName>
</protein>
<gene>
    <name evidence="3" type="ORF">HMPREF9449_01603</name>
</gene>
<organism evidence="3 4">
    <name type="scientific">Odoribacter laneus YIT 12061</name>
    <dbReference type="NCBI Taxonomy" id="742817"/>
    <lineage>
        <taxon>Bacteria</taxon>
        <taxon>Pseudomonadati</taxon>
        <taxon>Bacteroidota</taxon>
        <taxon>Bacteroidia</taxon>
        <taxon>Bacteroidales</taxon>
        <taxon>Odoribacteraceae</taxon>
        <taxon>Odoribacter</taxon>
    </lineage>
</organism>
<dbReference type="InterPro" id="IPR004682">
    <property type="entry name" value="TRAP_DctP"/>
</dbReference>
<dbReference type="NCBIfam" id="NF037995">
    <property type="entry name" value="TRAP_S1"/>
    <property type="match status" value="1"/>
</dbReference>
<dbReference type="Pfam" id="PF03480">
    <property type="entry name" value="DctP"/>
    <property type="match status" value="1"/>
</dbReference>
<dbReference type="InterPro" id="IPR038404">
    <property type="entry name" value="TRAP_DctP_sf"/>
</dbReference>
<dbReference type="STRING" id="742817.HMPREF9449_01603"/>
<sequence>MKLRCVSCIGIVVCAIVFAACTSGGAKVRVLKLAHGLDQTHSLHKGMVYMADRLLEISGGKMRVDIYPGAQLGSETQNIELVQIGSLAMAKVSTASLEGFVEEYKVFGIPYIFRSKAHLFRVLEGEVGKELQTSTEKYLFRGLGYFDAGARSFYTMKKPVLQPEDLRGMKIRVMKSPVAVAMMQAFGGSATPISWPELYTALQSGVVDGAENNLPSFVTSHHHEISKYFTVNEHTMLPDVLIISKVVWDKLSRQEQQWLRQAVGEAVVYQRELWARQEKEALETARKNGVEIYFPDKKPFVEKVASMREMFRDNERVYRMIQRIDAISDTVVLQTENKK</sequence>
<dbReference type="PANTHER" id="PTHR33376:SF2">
    <property type="entry name" value="DICARBOXYLATE-BINDING PERIPLASMIC PROTEIN"/>
    <property type="match status" value="1"/>
</dbReference>
<name>H1DH67_9BACT</name>
<feature type="chain" id="PRO_5003549196" evidence="2">
    <location>
        <begin position="20"/>
        <end position="339"/>
    </location>
</feature>
<dbReference type="Gene3D" id="3.40.190.170">
    <property type="entry name" value="Bacterial extracellular solute-binding protein, family 7"/>
    <property type="match status" value="1"/>
</dbReference>
<comment type="caution">
    <text evidence="3">The sequence shown here is derived from an EMBL/GenBank/DDBJ whole genome shotgun (WGS) entry which is preliminary data.</text>
</comment>
<dbReference type="NCBIfam" id="TIGR00787">
    <property type="entry name" value="dctP"/>
    <property type="match status" value="1"/>
</dbReference>
<dbReference type="CDD" id="cd13671">
    <property type="entry name" value="PBP2_TRAP_SBP_like_3"/>
    <property type="match status" value="1"/>
</dbReference>
<dbReference type="PANTHER" id="PTHR33376">
    <property type="match status" value="1"/>
</dbReference>